<dbReference type="SMART" id="SM00490">
    <property type="entry name" value="HELICc"/>
    <property type="match status" value="1"/>
</dbReference>
<protein>
    <submittedName>
        <fullName evidence="8">CRISPR-associated helicase Cas3</fullName>
    </submittedName>
</protein>
<dbReference type="InterPro" id="IPR014001">
    <property type="entry name" value="Helicase_ATP-bd"/>
</dbReference>
<dbReference type="InterPro" id="IPR006474">
    <property type="entry name" value="Helicase_Cas3_CRISPR-ass_core"/>
</dbReference>
<evidence type="ECO:0000259" key="6">
    <source>
        <dbReference type="PROSITE" id="PS51192"/>
    </source>
</evidence>
<organism evidence="8 9">
    <name type="scientific">Vulcanisaeta moutnovskia (strain 768-28)</name>
    <dbReference type="NCBI Taxonomy" id="985053"/>
    <lineage>
        <taxon>Archaea</taxon>
        <taxon>Thermoproteota</taxon>
        <taxon>Thermoprotei</taxon>
        <taxon>Thermoproteales</taxon>
        <taxon>Thermoproteaceae</taxon>
        <taxon>Vulcanisaeta</taxon>
    </lineage>
</organism>
<sequence length="540" mass="61671">MNIRPGINKALELIEGGHNHIILELPTGYGKSTGGLEIYRKLSELGIPEDRVIHVLPLRAVVEDLARRFYGILNDKVAYQAGIHNITIDKGKIIRKSPFFDADYNITTFDSFIHNTFKIPITEVFRELRHYYIPFARIYTSSVIFDEAHILIDPREKKMLTGFLASLELLKNAEDPVIIMSATLTQNVRSAISNVLPDAVFIRLGSKDESNNNNIIIRDVDFEEKIGNTRYSINFMNAKPIDIINKVIKLVNNDEKNVLIVINNIGFVTKLYEELKNRGIPVGLVHGELTRRDRSSVINNLDNDKYKVLVGTSAIEAGIDKSFNVLITTPDDAASLVQRVGRICRYSECNGELYFICEDDGNDNIKYSKKLCDYLMKKGSKINWRLPYSKDGNISYVEMLEEFKPYKEIEVSHDYLLSFKALERPYIPHDLINYLFNKQFNFNLARKELIEVYVRGRDEFARASPDDVVLDSYTTDLDNAPIDCIESLGYVDEEPVLISDSSLVQDFRDPDRIANAYGKFVENYEATPIMIIKPNCYRGA</sequence>
<evidence type="ECO:0000256" key="3">
    <source>
        <dbReference type="ARBA" id="ARBA00022806"/>
    </source>
</evidence>
<feature type="domain" description="Helicase ATP-binding" evidence="6">
    <location>
        <begin position="12"/>
        <end position="202"/>
    </location>
</feature>
<evidence type="ECO:0000256" key="4">
    <source>
        <dbReference type="ARBA" id="ARBA00022840"/>
    </source>
</evidence>
<dbReference type="PROSITE" id="PS51194">
    <property type="entry name" value="HELICASE_CTER"/>
    <property type="match status" value="1"/>
</dbReference>
<dbReference type="InterPro" id="IPR001650">
    <property type="entry name" value="Helicase_C-like"/>
</dbReference>
<evidence type="ECO:0000313" key="8">
    <source>
        <dbReference type="EMBL" id="ADY01597.1"/>
    </source>
</evidence>
<dbReference type="EMBL" id="CP002529">
    <property type="protein sequence ID" value="ADY01597.1"/>
    <property type="molecule type" value="Genomic_DNA"/>
</dbReference>
<dbReference type="NCBIfam" id="TIGR01587">
    <property type="entry name" value="cas3_core"/>
    <property type="match status" value="1"/>
</dbReference>
<dbReference type="RefSeq" id="WP_013604759.1">
    <property type="nucleotide sequence ID" value="NC_015151.1"/>
</dbReference>
<name>F0QST0_VULM7</name>
<dbReference type="Gene3D" id="3.40.50.300">
    <property type="entry name" value="P-loop containing nucleotide triphosphate hydrolases"/>
    <property type="match status" value="2"/>
</dbReference>
<dbReference type="Pfam" id="PF00270">
    <property type="entry name" value="DEAD"/>
    <property type="match status" value="1"/>
</dbReference>
<dbReference type="KEGG" id="vmo:VMUT_1392"/>
<evidence type="ECO:0000256" key="5">
    <source>
        <dbReference type="ARBA" id="ARBA00023118"/>
    </source>
</evidence>
<dbReference type="AlphaFoldDB" id="F0QST0"/>
<evidence type="ECO:0000256" key="2">
    <source>
        <dbReference type="ARBA" id="ARBA00022801"/>
    </source>
</evidence>
<dbReference type="InterPro" id="IPR054712">
    <property type="entry name" value="Cas3-like_dom"/>
</dbReference>
<dbReference type="GO" id="GO:0003676">
    <property type="term" value="F:nucleic acid binding"/>
    <property type="evidence" value="ECO:0007669"/>
    <property type="project" value="InterPro"/>
</dbReference>
<keyword evidence="3" id="KW-0347">Helicase</keyword>
<dbReference type="STRING" id="985053.VMUT_1392"/>
<dbReference type="GO" id="GO:0051607">
    <property type="term" value="P:defense response to virus"/>
    <property type="evidence" value="ECO:0007669"/>
    <property type="project" value="UniProtKB-KW"/>
</dbReference>
<dbReference type="GO" id="GO:0005829">
    <property type="term" value="C:cytosol"/>
    <property type="evidence" value="ECO:0007669"/>
    <property type="project" value="TreeGrafter"/>
</dbReference>
<evidence type="ECO:0000313" key="9">
    <source>
        <dbReference type="Proteomes" id="UP000007485"/>
    </source>
</evidence>
<keyword evidence="1" id="KW-0547">Nucleotide-binding</keyword>
<proteinExistence type="predicted"/>
<dbReference type="GO" id="GO:0140097">
    <property type="term" value="F:catalytic activity, acting on DNA"/>
    <property type="evidence" value="ECO:0007669"/>
    <property type="project" value="UniProtKB-ARBA"/>
</dbReference>
<dbReference type="PANTHER" id="PTHR47959:SF16">
    <property type="entry name" value="CRISPR-ASSOCIATED NUCLEASE_HELICASE CAS3-RELATED"/>
    <property type="match status" value="1"/>
</dbReference>
<dbReference type="PANTHER" id="PTHR47959">
    <property type="entry name" value="ATP-DEPENDENT RNA HELICASE RHLE-RELATED"/>
    <property type="match status" value="1"/>
</dbReference>
<keyword evidence="9" id="KW-1185">Reference proteome</keyword>
<keyword evidence="2" id="KW-0378">Hydrolase</keyword>
<dbReference type="InterPro" id="IPR011545">
    <property type="entry name" value="DEAD/DEAH_box_helicase_dom"/>
</dbReference>
<gene>
    <name evidence="8" type="ordered locus">VMUT_1392</name>
</gene>
<dbReference type="HOGENOM" id="CLU_031100_0_0_2"/>
<dbReference type="SUPFAM" id="SSF52540">
    <property type="entry name" value="P-loop containing nucleoside triphosphate hydrolases"/>
    <property type="match status" value="1"/>
</dbReference>
<dbReference type="PROSITE" id="PS51192">
    <property type="entry name" value="HELICASE_ATP_BIND_1"/>
    <property type="match status" value="1"/>
</dbReference>
<dbReference type="InterPro" id="IPR050079">
    <property type="entry name" value="DEAD_box_RNA_helicase"/>
</dbReference>
<dbReference type="GO" id="GO:0016787">
    <property type="term" value="F:hydrolase activity"/>
    <property type="evidence" value="ECO:0007669"/>
    <property type="project" value="UniProtKB-KW"/>
</dbReference>
<dbReference type="Pfam" id="PF22590">
    <property type="entry name" value="Cas3-like_C_2"/>
    <property type="match status" value="1"/>
</dbReference>
<evidence type="ECO:0000256" key="1">
    <source>
        <dbReference type="ARBA" id="ARBA00022741"/>
    </source>
</evidence>
<dbReference type="Proteomes" id="UP000007485">
    <property type="component" value="Chromosome"/>
</dbReference>
<dbReference type="GO" id="GO:0003724">
    <property type="term" value="F:RNA helicase activity"/>
    <property type="evidence" value="ECO:0007669"/>
    <property type="project" value="TreeGrafter"/>
</dbReference>
<dbReference type="SMART" id="SM00487">
    <property type="entry name" value="DEXDc"/>
    <property type="match status" value="1"/>
</dbReference>
<feature type="domain" description="Helicase C-terminal" evidence="7">
    <location>
        <begin position="242"/>
        <end position="394"/>
    </location>
</feature>
<dbReference type="eggNOG" id="arCOG01444">
    <property type="taxonomic scope" value="Archaea"/>
</dbReference>
<reference evidence="8 9" key="1">
    <citation type="journal article" date="2011" name="J. Bacteriol.">
        <title>Complete genome sequence of 'Vulcanisaeta moutnovskia' strain 768-28, a novel member of the hyperthermophilic crenarchaeal genus vulcanisaeta.</title>
        <authorList>
            <person name="Gumerov V.M."/>
            <person name="Mardanov A.V."/>
            <person name="Beletsky A.V."/>
            <person name="Prokofeva M.I."/>
            <person name="Bonch-Osmolovskaya E.A."/>
            <person name="Ravin N.V."/>
            <person name="Skryabin K.G."/>
        </authorList>
    </citation>
    <scope>NUCLEOTIDE SEQUENCE [LARGE SCALE GENOMIC DNA]</scope>
    <source>
        <strain evidence="8 9">768-28</strain>
    </source>
</reference>
<dbReference type="GO" id="GO:0005524">
    <property type="term" value="F:ATP binding"/>
    <property type="evidence" value="ECO:0007669"/>
    <property type="project" value="UniProtKB-KW"/>
</dbReference>
<keyword evidence="5" id="KW-0051">Antiviral defense</keyword>
<keyword evidence="4" id="KW-0067">ATP-binding</keyword>
<dbReference type="OrthoDB" id="43851at2157"/>
<dbReference type="InterPro" id="IPR027417">
    <property type="entry name" value="P-loop_NTPase"/>
</dbReference>
<evidence type="ECO:0000259" key="7">
    <source>
        <dbReference type="PROSITE" id="PS51194"/>
    </source>
</evidence>
<accession>F0QST0</accession>
<dbReference type="GeneID" id="10289044"/>